<dbReference type="Gene3D" id="2.40.320.10">
    <property type="entry name" value="Hypothetical Protein Pfu-838710-001"/>
    <property type="match status" value="1"/>
</dbReference>
<dbReference type="InterPro" id="IPR023577">
    <property type="entry name" value="CYTH_domain"/>
</dbReference>
<proteinExistence type="predicted"/>
<dbReference type="eggNOG" id="COG5607">
    <property type="taxonomic scope" value="Bacteria"/>
</dbReference>
<dbReference type="RefSeq" id="WP_006503330.1">
    <property type="nucleotide sequence ID" value="NZ_BAGZ01000012.1"/>
</dbReference>
<dbReference type="STRING" id="100225.SAMN05421595_2854"/>
<dbReference type="AlphaFoldDB" id="K6VTC7"/>
<dbReference type="PANTHER" id="PTHR39339">
    <property type="entry name" value="SLR1444 PROTEIN"/>
    <property type="match status" value="1"/>
</dbReference>
<evidence type="ECO:0000313" key="4">
    <source>
        <dbReference type="EMBL" id="GAB78575.1"/>
    </source>
</evidence>
<feature type="domain" description="CHAD" evidence="3">
    <location>
        <begin position="212"/>
        <end position="496"/>
    </location>
</feature>
<feature type="region of interest" description="Disordered" evidence="1">
    <location>
        <begin position="350"/>
        <end position="371"/>
    </location>
</feature>
<dbReference type="OrthoDB" id="9777271at2"/>
<gene>
    <name evidence="4" type="ORF">AUCHE_12_00210</name>
</gene>
<organism evidence="4 5">
    <name type="scientific">Austwickia chelonae NBRC 105200</name>
    <dbReference type="NCBI Taxonomy" id="1184607"/>
    <lineage>
        <taxon>Bacteria</taxon>
        <taxon>Bacillati</taxon>
        <taxon>Actinomycetota</taxon>
        <taxon>Actinomycetes</taxon>
        <taxon>Micrococcales</taxon>
        <taxon>Dermatophilaceae</taxon>
        <taxon>Austwickia</taxon>
    </lineage>
</organism>
<dbReference type="Gene3D" id="1.40.20.10">
    <property type="entry name" value="CHAD domain"/>
    <property type="match status" value="1"/>
</dbReference>
<dbReference type="InterPro" id="IPR007899">
    <property type="entry name" value="CHAD_dom"/>
</dbReference>
<comment type="caution">
    <text evidence="4">The sequence shown here is derived from an EMBL/GenBank/DDBJ whole genome shotgun (WGS) entry which is preliminary data.</text>
</comment>
<dbReference type="PANTHER" id="PTHR39339:SF1">
    <property type="entry name" value="CHAD DOMAIN-CONTAINING PROTEIN"/>
    <property type="match status" value="1"/>
</dbReference>
<dbReference type="Pfam" id="PF05235">
    <property type="entry name" value="CHAD"/>
    <property type="match status" value="1"/>
</dbReference>
<dbReference type="PROSITE" id="PS51708">
    <property type="entry name" value="CHAD"/>
    <property type="match status" value="1"/>
</dbReference>
<dbReference type="SMART" id="SM01118">
    <property type="entry name" value="CYTH"/>
    <property type="match status" value="1"/>
</dbReference>
<feature type="domain" description="CYTH" evidence="2">
    <location>
        <begin position="5"/>
        <end position="203"/>
    </location>
</feature>
<dbReference type="InterPro" id="IPR038186">
    <property type="entry name" value="CHAD_dom_sf"/>
</dbReference>
<dbReference type="InterPro" id="IPR033469">
    <property type="entry name" value="CYTH-like_dom_sf"/>
</dbReference>
<reference evidence="4 5" key="1">
    <citation type="submission" date="2012-08" db="EMBL/GenBank/DDBJ databases">
        <title>Whole genome shotgun sequence of Austwickia chelonae NBRC 105200.</title>
        <authorList>
            <person name="Yoshida I."/>
            <person name="Hosoyama A."/>
            <person name="Tsuchikane K."/>
            <person name="Katsumata H."/>
            <person name="Ando Y."/>
            <person name="Ohji S."/>
            <person name="Hamada M."/>
            <person name="Tamura T."/>
            <person name="Yamazoe A."/>
            <person name="Yamazaki S."/>
            <person name="Fujita N."/>
        </authorList>
    </citation>
    <scope>NUCLEOTIDE SEQUENCE [LARGE SCALE GENOMIC DNA]</scope>
    <source>
        <strain evidence="4 5">NBRC 105200</strain>
    </source>
</reference>
<dbReference type="Pfam" id="PF01928">
    <property type="entry name" value="CYTH"/>
    <property type="match status" value="1"/>
</dbReference>
<evidence type="ECO:0008006" key="6">
    <source>
        <dbReference type="Google" id="ProtNLM"/>
    </source>
</evidence>
<evidence type="ECO:0000259" key="2">
    <source>
        <dbReference type="PROSITE" id="PS51707"/>
    </source>
</evidence>
<evidence type="ECO:0000313" key="5">
    <source>
        <dbReference type="Proteomes" id="UP000008495"/>
    </source>
</evidence>
<evidence type="ECO:0000256" key="1">
    <source>
        <dbReference type="SAM" id="MobiDB-lite"/>
    </source>
</evidence>
<name>K6VTC7_9MICO</name>
<accession>K6VTC7</accession>
<keyword evidence="5" id="KW-1185">Reference proteome</keyword>
<dbReference type="Proteomes" id="UP000008495">
    <property type="component" value="Unassembled WGS sequence"/>
</dbReference>
<dbReference type="SMART" id="SM00880">
    <property type="entry name" value="CHAD"/>
    <property type="match status" value="1"/>
</dbReference>
<protein>
    <recommendedName>
        <fullName evidence="6">CHAD domain-containing protein</fullName>
    </recommendedName>
</protein>
<dbReference type="PROSITE" id="PS51707">
    <property type="entry name" value="CYTH"/>
    <property type="match status" value="1"/>
</dbReference>
<dbReference type="SUPFAM" id="SSF55154">
    <property type="entry name" value="CYTH-like phosphatases"/>
    <property type="match status" value="1"/>
</dbReference>
<evidence type="ECO:0000259" key="3">
    <source>
        <dbReference type="PROSITE" id="PS51708"/>
    </source>
</evidence>
<sequence length="504" mass="55886">MATAQDETERTFDVPDGWTLPRLTGTGTVHRTTRPRRFTQTATYLDTPDLTLLRARHTLRRRTGGLDAGWHLKLPPAGDTRREIHEPLGHGPARIPTTLVNHTAHLTEGAPLIPVTILTTRRTRRELLDNQGELIAEIVDDTVENTLLIDHGTSHWREIELELGPAGTPQDFDLITEALLNSGLTLADMPSKLGRALAEPLARRTTRPTGNPTRPVDRISRYLADQLGVIQHLEEAVRADDPHAIHRTRVATRRARSTLTTFHPLYQHTDTQTLINELTWLAKLLGGPRDCEVLAHRLTAALDDTDPRLVTAPARRRLLNTVHTRHRDTHHALVTGLDTTRYARLLEKLTDAVRTPPTPPDTPHTQPTPTADELTALAGHTTHKVTAAAERAARATTTERRDHHLHTVRKRAKAARYAAEALGSDKDTLTPWTTLQEALGNHQDGVLATEIIHRAHRAARAAGEDTLTYGALLERESAAARTLHTDYRQLLADALTDPTTPPTP</sequence>
<dbReference type="EMBL" id="BAGZ01000012">
    <property type="protein sequence ID" value="GAB78575.1"/>
    <property type="molecule type" value="Genomic_DNA"/>
</dbReference>
<dbReference type="CDD" id="cd07374">
    <property type="entry name" value="CYTH-like_Pase"/>
    <property type="match status" value="1"/>
</dbReference>